<feature type="region of interest" description="Disordered" evidence="1">
    <location>
        <begin position="273"/>
        <end position="325"/>
    </location>
</feature>
<dbReference type="OrthoDB" id="10468094at2759"/>
<dbReference type="VEuPathDB" id="FungiDB:HCDG_00128"/>
<feature type="compositionally biased region" description="Basic and acidic residues" evidence="1">
    <location>
        <begin position="315"/>
        <end position="325"/>
    </location>
</feature>
<evidence type="ECO:0000313" key="3">
    <source>
        <dbReference type="Proteomes" id="UP000002624"/>
    </source>
</evidence>
<reference evidence="3" key="1">
    <citation type="submission" date="2009-05" db="EMBL/GenBank/DDBJ databases">
        <title>The genome sequence of Ajellomyces capsulatus strain H143.</title>
        <authorList>
            <person name="Champion M."/>
            <person name="Cuomo C.A."/>
            <person name="Ma L.-J."/>
            <person name="Henn M.R."/>
            <person name="Sil A."/>
            <person name="Goldman B."/>
            <person name="Young S.K."/>
            <person name="Kodira C.D."/>
            <person name="Zeng Q."/>
            <person name="Koehrsen M."/>
            <person name="Alvarado L."/>
            <person name="Berlin A.M."/>
            <person name="Borenstein D."/>
            <person name="Chen Z."/>
            <person name="Engels R."/>
            <person name="Freedman E."/>
            <person name="Gellesch M."/>
            <person name="Goldberg J."/>
            <person name="Griggs A."/>
            <person name="Gujja S."/>
            <person name="Heiman D.I."/>
            <person name="Hepburn T.A."/>
            <person name="Howarth C."/>
            <person name="Jen D."/>
            <person name="Larson L."/>
            <person name="Lewis B."/>
            <person name="Mehta T."/>
            <person name="Park D."/>
            <person name="Pearson M."/>
            <person name="Roberts A."/>
            <person name="Saif S."/>
            <person name="Shea T.D."/>
            <person name="Shenoy N."/>
            <person name="Sisk P."/>
            <person name="Stolte C."/>
            <person name="Sykes S."/>
            <person name="Walk T."/>
            <person name="White J."/>
            <person name="Yandava C."/>
            <person name="Klein B."/>
            <person name="McEwen J.G."/>
            <person name="Puccia R."/>
            <person name="Goldman G.H."/>
            <person name="Felipe M.S."/>
            <person name="Nino-Vega G."/>
            <person name="San-Blas G."/>
            <person name="Taylor J.W."/>
            <person name="Mendoza L."/>
            <person name="Galagan J.E."/>
            <person name="Nusbaum C."/>
            <person name="Birren B.W."/>
        </authorList>
    </citation>
    <scope>NUCLEOTIDE SEQUENCE [LARGE SCALE GENOMIC DNA]</scope>
    <source>
        <strain evidence="3">H143</strain>
    </source>
</reference>
<organism evidence="2 3">
    <name type="scientific">Ajellomyces capsulatus (strain H143)</name>
    <name type="common">Darling's disease fungus</name>
    <name type="synonym">Histoplasma capsulatum</name>
    <dbReference type="NCBI Taxonomy" id="544712"/>
    <lineage>
        <taxon>Eukaryota</taxon>
        <taxon>Fungi</taxon>
        <taxon>Dikarya</taxon>
        <taxon>Ascomycota</taxon>
        <taxon>Pezizomycotina</taxon>
        <taxon>Eurotiomycetes</taxon>
        <taxon>Eurotiomycetidae</taxon>
        <taxon>Onygenales</taxon>
        <taxon>Ajellomycetaceae</taxon>
        <taxon>Histoplasma</taxon>
    </lineage>
</organism>
<accession>C6H447</accession>
<dbReference type="HOGENOM" id="CLU_855193_0_0_1"/>
<dbReference type="EMBL" id="GG692419">
    <property type="protein sequence ID" value="EER44549.1"/>
    <property type="molecule type" value="Genomic_DNA"/>
</dbReference>
<proteinExistence type="predicted"/>
<evidence type="ECO:0000256" key="1">
    <source>
        <dbReference type="SAM" id="MobiDB-lite"/>
    </source>
</evidence>
<gene>
    <name evidence="2" type="ORF">HCDG_00128</name>
</gene>
<dbReference type="AlphaFoldDB" id="C6H447"/>
<dbReference type="Proteomes" id="UP000002624">
    <property type="component" value="Unassembled WGS sequence"/>
</dbReference>
<protein>
    <submittedName>
        <fullName evidence="2">Uncharacterized protein</fullName>
    </submittedName>
</protein>
<evidence type="ECO:0000313" key="2">
    <source>
        <dbReference type="EMBL" id="EER44549.1"/>
    </source>
</evidence>
<sequence>MFSVLDLFLSAGIFRGKRSVVLNRTITVSDRVLLDGRVPHIGILSPFCVVYLLSPCASSSLLLSVTGTARGCREPKISPFKYSSPPPLSSSAFLPLFFSYFVLWSLPSRIWPICDKHSWIEEHPQTSLDVLSSKDHVSSPVFLDHPALSGNSASSTSVYKPGSDGFTLRMQSVPPSAEAACLVYWTPKSRDGCEMAVVAFLTTGNTQNGEYRSFEAPGWIHVDLHSFCHQLAPVVLPPSPKLSPYPPSVEMSSKSSSVVSCGHVQTDVVAFPPKKGISLNSPHSEGINHQEECPQRIPDGNNQPGSTPPTQRQPSDWDTKDPQTK</sequence>
<name>C6H447_AJECH</name>
<feature type="compositionally biased region" description="Polar residues" evidence="1">
    <location>
        <begin position="300"/>
        <end position="314"/>
    </location>
</feature>